<dbReference type="EMBL" id="JBEPLU010000002">
    <property type="protein sequence ID" value="MET3527865.1"/>
    <property type="molecule type" value="Genomic_DNA"/>
</dbReference>
<dbReference type="Gene3D" id="1.10.1660.10">
    <property type="match status" value="1"/>
</dbReference>
<reference evidence="5 6" key="1">
    <citation type="submission" date="2024-06" db="EMBL/GenBank/DDBJ databases">
        <title>Genomic Encyclopedia of Type Strains, Phase IV (KMG-IV): sequencing the most valuable type-strain genomes for metagenomic binning, comparative biology and taxonomic classification.</title>
        <authorList>
            <person name="Goeker M."/>
        </authorList>
    </citation>
    <scope>NUCLEOTIDE SEQUENCE [LARGE SCALE GENOMIC DNA]</scope>
    <source>
        <strain evidence="5 6">DSM 17809</strain>
    </source>
</reference>
<dbReference type="SMART" id="SM00422">
    <property type="entry name" value="HTH_MERR"/>
    <property type="match status" value="1"/>
</dbReference>
<keyword evidence="6" id="KW-1185">Reference proteome</keyword>
<dbReference type="InterPro" id="IPR047057">
    <property type="entry name" value="MerR_fam"/>
</dbReference>
<gene>
    <name evidence="5" type="ORF">ABID41_002983</name>
</gene>
<dbReference type="RefSeq" id="WP_331931935.1">
    <property type="nucleotide sequence ID" value="NZ_JBEPLU010000002.1"/>
</dbReference>
<comment type="caution">
    <text evidence="5">The sequence shown here is derived from an EMBL/GenBank/DDBJ whole genome shotgun (WGS) entry which is preliminary data.</text>
</comment>
<name>A0ABV2ELE9_9CAUL</name>
<feature type="domain" description="HTH merR-type" evidence="4">
    <location>
        <begin position="2"/>
        <end position="71"/>
    </location>
</feature>
<keyword evidence="2" id="KW-0238">DNA-binding</keyword>
<evidence type="ECO:0000313" key="5">
    <source>
        <dbReference type="EMBL" id="MET3527865.1"/>
    </source>
</evidence>
<dbReference type="InterPro" id="IPR000551">
    <property type="entry name" value="MerR-type_HTH_dom"/>
</dbReference>
<dbReference type="CDD" id="cd04785">
    <property type="entry name" value="HTH_CadR-PbrR-like"/>
    <property type="match status" value="1"/>
</dbReference>
<dbReference type="PANTHER" id="PTHR30204:SF92">
    <property type="entry name" value="HTH-TYPE TRANSCRIPTIONAL REGULATOR ZNTR"/>
    <property type="match status" value="1"/>
</dbReference>
<organism evidence="5 6">
    <name type="scientific">Phenylobacterium koreense</name>
    <dbReference type="NCBI Taxonomy" id="266125"/>
    <lineage>
        <taxon>Bacteria</taxon>
        <taxon>Pseudomonadati</taxon>
        <taxon>Pseudomonadota</taxon>
        <taxon>Alphaproteobacteria</taxon>
        <taxon>Caulobacterales</taxon>
        <taxon>Caulobacteraceae</taxon>
        <taxon>Phenylobacterium</taxon>
    </lineage>
</organism>
<dbReference type="InterPro" id="IPR015358">
    <property type="entry name" value="Tscrpt_reg_MerR_DNA-bd"/>
</dbReference>
<dbReference type="SUPFAM" id="SSF46955">
    <property type="entry name" value="Putative DNA-binding domain"/>
    <property type="match status" value="1"/>
</dbReference>
<evidence type="ECO:0000313" key="6">
    <source>
        <dbReference type="Proteomes" id="UP001549110"/>
    </source>
</evidence>
<dbReference type="Pfam" id="PF09278">
    <property type="entry name" value="MerR-DNA-bind"/>
    <property type="match status" value="1"/>
</dbReference>
<accession>A0ABV2ELE9</accession>
<dbReference type="InterPro" id="IPR009061">
    <property type="entry name" value="DNA-bd_dom_put_sf"/>
</dbReference>
<dbReference type="PROSITE" id="PS50937">
    <property type="entry name" value="HTH_MERR_2"/>
    <property type="match status" value="1"/>
</dbReference>
<evidence type="ECO:0000256" key="3">
    <source>
        <dbReference type="ARBA" id="ARBA00023163"/>
    </source>
</evidence>
<proteinExistence type="predicted"/>
<dbReference type="Proteomes" id="UP001549110">
    <property type="component" value="Unassembled WGS sequence"/>
</dbReference>
<sequence length="133" mass="14534">MALTIGELAKATVTKVETIRYYERIGLLPAPGRTTGNYRAYGEAELGRLSFVRRARALGFPLDQVRELLAMADQPDQSCAAVDELAKAHLAEVERKIADLQALGRELSDLISRCSHGAIGDCRIIEALAPARR</sequence>
<keyword evidence="3" id="KW-0804">Transcription</keyword>
<evidence type="ECO:0000256" key="2">
    <source>
        <dbReference type="ARBA" id="ARBA00023125"/>
    </source>
</evidence>
<protein>
    <submittedName>
        <fullName evidence="5">Cu(I)-responsive transcriptional regulator</fullName>
    </submittedName>
</protein>
<evidence type="ECO:0000259" key="4">
    <source>
        <dbReference type="PROSITE" id="PS50937"/>
    </source>
</evidence>
<keyword evidence="1" id="KW-0805">Transcription regulation</keyword>
<dbReference type="PANTHER" id="PTHR30204">
    <property type="entry name" value="REDOX-CYCLING DRUG-SENSING TRANSCRIPTIONAL ACTIVATOR SOXR"/>
    <property type="match status" value="1"/>
</dbReference>
<dbReference type="PRINTS" id="PR00040">
    <property type="entry name" value="HTHMERR"/>
</dbReference>
<evidence type="ECO:0000256" key="1">
    <source>
        <dbReference type="ARBA" id="ARBA00023015"/>
    </source>
</evidence>
<dbReference type="Pfam" id="PF00376">
    <property type="entry name" value="MerR"/>
    <property type="match status" value="1"/>
</dbReference>